<dbReference type="RefSeq" id="XP_001030015.1">
    <property type="nucleotide sequence ID" value="XM_001030015.1"/>
</dbReference>
<evidence type="ECO:0000313" key="3">
    <source>
        <dbReference type="Proteomes" id="UP000009168"/>
    </source>
</evidence>
<dbReference type="GeneID" id="7846411"/>
<feature type="compositionally biased region" description="Polar residues" evidence="1">
    <location>
        <begin position="820"/>
        <end position="831"/>
    </location>
</feature>
<feature type="region of interest" description="Disordered" evidence="1">
    <location>
        <begin position="264"/>
        <end position="284"/>
    </location>
</feature>
<feature type="compositionally biased region" description="Polar residues" evidence="1">
    <location>
        <begin position="800"/>
        <end position="809"/>
    </location>
</feature>
<accession>Q22AP2</accession>
<feature type="region of interest" description="Disordered" evidence="1">
    <location>
        <begin position="105"/>
        <end position="135"/>
    </location>
</feature>
<feature type="compositionally biased region" description="Low complexity" evidence="1">
    <location>
        <begin position="114"/>
        <end position="135"/>
    </location>
</feature>
<feature type="compositionally biased region" description="Polar residues" evidence="1">
    <location>
        <begin position="38"/>
        <end position="47"/>
    </location>
</feature>
<organism evidence="2 3">
    <name type="scientific">Tetrahymena thermophila (strain SB210)</name>
    <dbReference type="NCBI Taxonomy" id="312017"/>
    <lineage>
        <taxon>Eukaryota</taxon>
        <taxon>Sar</taxon>
        <taxon>Alveolata</taxon>
        <taxon>Ciliophora</taxon>
        <taxon>Intramacronucleata</taxon>
        <taxon>Oligohymenophorea</taxon>
        <taxon>Hymenostomatida</taxon>
        <taxon>Tetrahymenina</taxon>
        <taxon>Tetrahymenidae</taxon>
        <taxon>Tetrahymena</taxon>
    </lineage>
</organism>
<dbReference type="InParanoid" id="Q22AP2"/>
<dbReference type="Proteomes" id="UP000009168">
    <property type="component" value="Unassembled WGS sequence"/>
</dbReference>
<evidence type="ECO:0000313" key="2">
    <source>
        <dbReference type="EMBL" id="EAR82352.1"/>
    </source>
</evidence>
<gene>
    <name evidence="2" type="ORF">TTHERM_01179830</name>
</gene>
<feature type="region of interest" description="Disordered" evidence="1">
    <location>
        <begin position="23"/>
        <end position="47"/>
    </location>
</feature>
<name>Q22AP2_TETTS</name>
<proteinExistence type="predicted"/>
<dbReference type="AlphaFoldDB" id="Q22AP2"/>
<evidence type="ECO:0000256" key="1">
    <source>
        <dbReference type="SAM" id="MobiDB-lite"/>
    </source>
</evidence>
<sequence>MNSEYYGDSQFQVRKTSFSGQYINSTLSTPKNQRKATSENQNENFNQQTLSMKNILQEKRKSIFCKDYNNSNLANEIQKLRQQHAKNKSEDKLCYLSIMRRANLDSAQNKKRTNSNVNQSNSQNENDNQSEMNNSFSKHPQIYQLNSYRRISSFFNQNENEANQANKSKNQKQNPENKELNKLFQSMLDVYDKDTINRTIQKVSDPKQRQKIIDMIIKRREEIKNAQQLVQMSKHSLLVNRFLKKVMKDENQIVVNAKDNYQKQSSLNQLDTPDNASVQDSNDNQQKDTISFTLLNQQYQQQNCDDVEVNQFKNERKPTFLDNSFSQEAQIQTSNRNSNDQRRQLIAKGIAFTAFMKNKDGFKKFLGLNNDTANNNEQNKTDRMQSASQEKMNLSIDEQDQNKFSRKGSTKLSLITKDNLFKSNLPAHILPGSVDAKLFQIDLNSISEKSKLLVEKGQETNRNKANELLKDYQKLYLASHFKSKSVNQSNFNNSDINTFNYRRIIHKKKIDSKIQSLTPQQKEQFKCLNKFLTYREPKEVLNEVKEDVAAFISKKQNSLQSQENLDFFMPKQQYKFTEVKKIDREAMESLKEFETKKKNKSNKAFKSQTLSSIHNMPPLSSKFEKDVQKNLISQQSTLHHLDYKPCNSTEDLNSQASNSKRGATFSQHSMNQILSSTTNNSQTKQANKISSSQPYFSDFYNNKPNSTIDKHIYKELEVKKNNYKPSPSFKERSVNLNNPIQNYIQNQMEVQSSLLNPYFANHQQSLYNKSTENLENNASLQSLNQSQGLSKSTRSIHVNKISSYSNTNRSSRDLSKKYSNKNQRNNSLKSSNENEDLFHNTKELNDSLSFASFTEIKLDQLYKQTKKIKKKIKYLESCQHNSLHQNFHKPNNDIKIDTQMQYSEKDLTHAERQIQDTNFRKLKN</sequence>
<protein>
    <submittedName>
        <fullName evidence="2">Uncharacterized protein</fullName>
    </submittedName>
</protein>
<dbReference type="HOGENOM" id="CLU_316069_0_0_1"/>
<feature type="region of interest" description="Disordered" evidence="1">
    <location>
        <begin position="594"/>
        <end position="620"/>
    </location>
</feature>
<feature type="compositionally biased region" description="Polar residues" evidence="1">
    <location>
        <begin position="646"/>
        <end position="702"/>
    </location>
</feature>
<reference evidence="3" key="1">
    <citation type="journal article" date="2006" name="PLoS Biol.">
        <title>Macronuclear genome sequence of the ciliate Tetrahymena thermophila, a model eukaryote.</title>
        <authorList>
            <person name="Eisen J.A."/>
            <person name="Coyne R.S."/>
            <person name="Wu M."/>
            <person name="Wu D."/>
            <person name="Thiagarajan M."/>
            <person name="Wortman J.R."/>
            <person name="Badger J.H."/>
            <person name="Ren Q."/>
            <person name="Amedeo P."/>
            <person name="Jones K.M."/>
            <person name="Tallon L.J."/>
            <person name="Delcher A.L."/>
            <person name="Salzberg S.L."/>
            <person name="Silva J.C."/>
            <person name="Haas B.J."/>
            <person name="Majoros W.H."/>
            <person name="Farzad M."/>
            <person name="Carlton J.M."/>
            <person name="Smith R.K. Jr."/>
            <person name="Garg J."/>
            <person name="Pearlman R.E."/>
            <person name="Karrer K.M."/>
            <person name="Sun L."/>
            <person name="Manning G."/>
            <person name="Elde N.C."/>
            <person name="Turkewitz A.P."/>
            <person name="Asai D.J."/>
            <person name="Wilkes D.E."/>
            <person name="Wang Y."/>
            <person name="Cai H."/>
            <person name="Collins K."/>
            <person name="Stewart B.A."/>
            <person name="Lee S.R."/>
            <person name="Wilamowska K."/>
            <person name="Weinberg Z."/>
            <person name="Ruzzo W.L."/>
            <person name="Wloga D."/>
            <person name="Gaertig J."/>
            <person name="Frankel J."/>
            <person name="Tsao C.-C."/>
            <person name="Gorovsky M.A."/>
            <person name="Keeling P.J."/>
            <person name="Waller R.F."/>
            <person name="Patron N.J."/>
            <person name="Cherry J.M."/>
            <person name="Stover N.A."/>
            <person name="Krieger C.J."/>
            <person name="del Toro C."/>
            <person name="Ryder H.F."/>
            <person name="Williamson S.C."/>
            <person name="Barbeau R.A."/>
            <person name="Hamilton E.P."/>
            <person name="Orias E."/>
        </authorList>
    </citation>
    <scope>NUCLEOTIDE SEQUENCE [LARGE SCALE GENOMIC DNA]</scope>
    <source>
        <strain evidence="3">SB210</strain>
    </source>
</reference>
<dbReference type="EMBL" id="GG662520">
    <property type="protein sequence ID" value="EAR82352.1"/>
    <property type="molecule type" value="Genomic_DNA"/>
</dbReference>
<feature type="region of interest" description="Disordered" evidence="1">
    <location>
        <begin position="800"/>
        <end position="835"/>
    </location>
</feature>
<feature type="region of interest" description="Disordered" evidence="1">
    <location>
        <begin position="643"/>
        <end position="702"/>
    </location>
</feature>
<keyword evidence="3" id="KW-1185">Reference proteome</keyword>
<dbReference type="KEGG" id="tet:TTHERM_01179830"/>